<dbReference type="Proteomes" id="UP000653454">
    <property type="component" value="Unassembled WGS sequence"/>
</dbReference>
<dbReference type="AlphaFoldDB" id="A0A8S4D668"/>
<dbReference type="EMBL" id="CAJHNJ030000004">
    <property type="protein sequence ID" value="CAG9095459.1"/>
    <property type="molecule type" value="Genomic_DNA"/>
</dbReference>
<protein>
    <submittedName>
        <fullName evidence="1">(diamondback moth) hypothetical protein</fullName>
    </submittedName>
</protein>
<organism evidence="1 2">
    <name type="scientific">Plutella xylostella</name>
    <name type="common">Diamondback moth</name>
    <name type="synonym">Plutella maculipennis</name>
    <dbReference type="NCBI Taxonomy" id="51655"/>
    <lineage>
        <taxon>Eukaryota</taxon>
        <taxon>Metazoa</taxon>
        <taxon>Ecdysozoa</taxon>
        <taxon>Arthropoda</taxon>
        <taxon>Hexapoda</taxon>
        <taxon>Insecta</taxon>
        <taxon>Pterygota</taxon>
        <taxon>Neoptera</taxon>
        <taxon>Endopterygota</taxon>
        <taxon>Lepidoptera</taxon>
        <taxon>Glossata</taxon>
        <taxon>Ditrysia</taxon>
        <taxon>Yponomeutoidea</taxon>
        <taxon>Plutellidae</taxon>
        <taxon>Plutella</taxon>
    </lineage>
</organism>
<name>A0A8S4D668_PLUXY</name>
<comment type="caution">
    <text evidence="1">The sequence shown here is derived from an EMBL/GenBank/DDBJ whole genome shotgun (WGS) entry which is preliminary data.</text>
</comment>
<sequence length="99" mass="11385">MSLACLSIRSSHHAAAVWAAARWLAAQQRPRGGWPVPARRRVAAGLAELKPGWSAMFPRWERQQYNKIMATSLKRLFNLKLRRARNKVIGQLIQTQIRR</sequence>
<proteinExistence type="predicted"/>
<accession>A0A8S4D668</accession>
<gene>
    <name evidence="1" type="ORF">PLXY2_LOCUS1554</name>
</gene>
<reference evidence="1" key="1">
    <citation type="submission" date="2020-11" db="EMBL/GenBank/DDBJ databases">
        <authorList>
            <person name="Whiteford S."/>
        </authorList>
    </citation>
    <scope>NUCLEOTIDE SEQUENCE</scope>
</reference>
<evidence type="ECO:0000313" key="2">
    <source>
        <dbReference type="Proteomes" id="UP000653454"/>
    </source>
</evidence>
<evidence type="ECO:0000313" key="1">
    <source>
        <dbReference type="EMBL" id="CAG9095459.1"/>
    </source>
</evidence>
<keyword evidence="2" id="KW-1185">Reference proteome</keyword>